<feature type="binding site" evidence="8">
    <location>
        <position position="337"/>
    </location>
    <ligand>
        <name>N-formimidoyl-L-glutamate</name>
        <dbReference type="ChEBI" id="CHEBI:58928"/>
    </ligand>
</feature>
<accession>A0A9X1Y591</accession>
<dbReference type="PANTHER" id="PTHR42752:SF1">
    <property type="entry name" value="IMIDAZOLONEPROPIONASE-RELATED"/>
    <property type="match status" value="1"/>
</dbReference>
<dbReference type="InterPro" id="IPR032466">
    <property type="entry name" value="Metal_Hydrolase"/>
</dbReference>
<dbReference type="SUPFAM" id="SSF51556">
    <property type="entry name" value="Metallo-dependent hydrolases"/>
    <property type="match status" value="1"/>
</dbReference>
<dbReference type="NCBIfam" id="TIGR01224">
    <property type="entry name" value="hutI"/>
    <property type="match status" value="1"/>
</dbReference>
<feature type="binding site" evidence="8">
    <location>
        <position position="193"/>
    </location>
    <ligand>
        <name>4-imidazolone-5-propanoate</name>
        <dbReference type="ChEBI" id="CHEBI:77893"/>
    </ligand>
</feature>
<feature type="binding site" evidence="8">
    <location>
        <position position="333"/>
    </location>
    <ligand>
        <name>Zn(2+)</name>
        <dbReference type="ChEBI" id="CHEBI:29105"/>
    </ligand>
</feature>
<dbReference type="GO" id="GO:0005737">
    <property type="term" value="C:cytoplasm"/>
    <property type="evidence" value="ECO:0007669"/>
    <property type="project" value="UniProtKB-SubCell"/>
</dbReference>
<feature type="binding site" evidence="8">
    <location>
        <position position="88"/>
    </location>
    <ligand>
        <name>Zn(2+)</name>
        <dbReference type="ChEBI" id="CHEBI:29105"/>
    </ligand>
</feature>
<evidence type="ECO:0000256" key="5">
    <source>
        <dbReference type="ARBA" id="ARBA00022808"/>
    </source>
</evidence>
<evidence type="ECO:0000313" key="12">
    <source>
        <dbReference type="Proteomes" id="UP001139516"/>
    </source>
</evidence>
<feature type="binding site" evidence="8">
    <location>
        <position position="90"/>
    </location>
    <ligand>
        <name>Fe(3+)</name>
        <dbReference type="ChEBI" id="CHEBI:29034"/>
    </ligand>
</feature>
<dbReference type="GO" id="GO:0019556">
    <property type="term" value="P:L-histidine catabolic process to glutamate and formamide"/>
    <property type="evidence" value="ECO:0007669"/>
    <property type="project" value="UniProtKB-UniRule"/>
</dbReference>
<dbReference type="Gene3D" id="3.20.20.140">
    <property type="entry name" value="Metal-dependent hydrolases"/>
    <property type="match status" value="1"/>
</dbReference>
<comment type="cofactor">
    <cofactor evidence="8">
        <name>Zn(2+)</name>
        <dbReference type="ChEBI" id="CHEBI:29105"/>
    </cofactor>
    <cofactor evidence="8">
        <name>Fe(3+)</name>
        <dbReference type="ChEBI" id="CHEBI:29034"/>
    </cofactor>
    <text evidence="8">Binds 1 zinc or iron ion per subunit.</text>
</comment>
<keyword evidence="2 8" id="KW-0963">Cytoplasm</keyword>
<dbReference type="Pfam" id="PF22039">
    <property type="entry name" value="HUTI_composite_bact"/>
    <property type="match status" value="1"/>
</dbReference>
<keyword evidence="3 8" id="KW-0479">Metal-binding</keyword>
<comment type="caution">
    <text evidence="11">The sequence shown here is derived from an EMBL/GenBank/DDBJ whole genome shotgun (WGS) entry which is preliminary data.</text>
</comment>
<keyword evidence="6 8" id="KW-0862">Zinc</keyword>
<comment type="similarity">
    <text evidence="8">Belongs to the metallo-dependent hydrolases superfamily. HutI family.</text>
</comment>
<dbReference type="HAMAP" id="MF_00372">
    <property type="entry name" value="HutI"/>
    <property type="match status" value="1"/>
</dbReference>
<keyword evidence="12" id="KW-1185">Reference proteome</keyword>
<evidence type="ECO:0000256" key="1">
    <source>
        <dbReference type="ARBA" id="ARBA00012864"/>
    </source>
</evidence>
<evidence type="ECO:0000256" key="7">
    <source>
        <dbReference type="ARBA" id="ARBA00023004"/>
    </source>
</evidence>
<feature type="binding site" evidence="8">
    <location>
        <position position="258"/>
    </location>
    <ligand>
        <name>Fe(3+)</name>
        <dbReference type="ChEBI" id="CHEBI:29034"/>
    </ligand>
</feature>
<evidence type="ECO:0000256" key="8">
    <source>
        <dbReference type="HAMAP-Rule" id="MF_00372"/>
    </source>
</evidence>
<dbReference type="PANTHER" id="PTHR42752">
    <property type="entry name" value="IMIDAZOLONEPROPIONASE"/>
    <property type="match status" value="1"/>
</dbReference>
<comment type="subcellular location">
    <subcellularLocation>
        <location evidence="8">Cytoplasm</location>
    </subcellularLocation>
</comment>
<feature type="binding site" evidence="8">
    <location>
        <position position="258"/>
    </location>
    <ligand>
        <name>Zn(2+)</name>
        <dbReference type="ChEBI" id="CHEBI:29105"/>
    </ligand>
</feature>
<dbReference type="AlphaFoldDB" id="A0A9X1Y591"/>
<dbReference type="GO" id="GO:0005506">
    <property type="term" value="F:iron ion binding"/>
    <property type="evidence" value="ECO:0007669"/>
    <property type="project" value="UniProtKB-UniRule"/>
</dbReference>
<dbReference type="EC" id="3.5.2.7" evidence="1 8"/>
<keyword evidence="4 8" id="KW-0378">Hydrolase</keyword>
<dbReference type="EMBL" id="JALPRX010000034">
    <property type="protein sequence ID" value="MCK8784474.1"/>
    <property type="molecule type" value="Genomic_DNA"/>
</dbReference>
<evidence type="ECO:0000256" key="3">
    <source>
        <dbReference type="ARBA" id="ARBA00022723"/>
    </source>
</evidence>
<feature type="binding site" evidence="8">
    <location>
        <position position="261"/>
    </location>
    <ligand>
        <name>4-imidazolone-5-propanoate</name>
        <dbReference type="ChEBI" id="CHEBI:77893"/>
    </ligand>
</feature>
<evidence type="ECO:0000256" key="6">
    <source>
        <dbReference type="ARBA" id="ARBA00022833"/>
    </source>
</evidence>
<dbReference type="Proteomes" id="UP001139516">
    <property type="component" value="Unassembled WGS sequence"/>
</dbReference>
<comment type="pathway">
    <text evidence="8">Amino-acid degradation; L-histidine degradation into L-glutamate; N-formimidoyl-L-glutamate from L-histidine: step 3/3.</text>
</comment>
<dbReference type="RefSeq" id="WP_248666600.1">
    <property type="nucleotide sequence ID" value="NZ_JALPRX010000034.1"/>
</dbReference>
<dbReference type="GO" id="GO:0050480">
    <property type="term" value="F:imidazolonepropionase activity"/>
    <property type="evidence" value="ECO:0007669"/>
    <property type="project" value="UniProtKB-UniRule"/>
</dbReference>
<feature type="binding site" evidence="8">
    <location>
        <position position="160"/>
    </location>
    <ligand>
        <name>4-imidazolone-5-propanoate</name>
        <dbReference type="ChEBI" id="CHEBI:77893"/>
    </ligand>
</feature>
<evidence type="ECO:0000259" key="10">
    <source>
        <dbReference type="Pfam" id="PF22039"/>
    </source>
</evidence>
<gene>
    <name evidence="8 11" type="primary">hutI</name>
    <name evidence="11" type="ORF">M0638_08790</name>
</gene>
<feature type="domain" description="Amidohydrolase 3" evidence="9">
    <location>
        <begin position="124"/>
        <end position="394"/>
    </location>
</feature>
<feature type="binding site" evidence="8">
    <location>
        <position position="335"/>
    </location>
    <ligand>
        <name>N-formimidoyl-L-glutamate</name>
        <dbReference type="ChEBI" id="CHEBI:58928"/>
    </ligand>
</feature>
<feature type="binding site" evidence="8">
    <location>
        <position position="338"/>
    </location>
    <ligand>
        <name>4-imidazolone-5-propanoate</name>
        <dbReference type="ChEBI" id="CHEBI:77893"/>
    </ligand>
</feature>
<feature type="binding site" evidence="8">
    <location>
        <position position="90"/>
    </location>
    <ligand>
        <name>Zn(2+)</name>
        <dbReference type="ChEBI" id="CHEBI:29105"/>
    </ligand>
</feature>
<comment type="catalytic activity">
    <reaction evidence="8">
        <text>4-imidazolone-5-propanoate + H2O = N-formimidoyl-L-glutamate</text>
        <dbReference type="Rhea" id="RHEA:23660"/>
        <dbReference type="ChEBI" id="CHEBI:15377"/>
        <dbReference type="ChEBI" id="CHEBI:58928"/>
        <dbReference type="ChEBI" id="CHEBI:77893"/>
        <dbReference type="EC" id="3.5.2.7"/>
    </reaction>
</comment>
<feature type="domain" description="Aminodeoxyfutalosine deaminase/Imidazolonepropionase-like composite" evidence="10">
    <location>
        <begin position="47"/>
        <end position="65"/>
    </location>
</feature>
<evidence type="ECO:0000313" key="11">
    <source>
        <dbReference type="EMBL" id="MCK8784474.1"/>
    </source>
</evidence>
<dbReference type="InterPro" id="IPR005920">
    <property type="entry name" value="HutI"/>
</dbReference>
<dbReference type="InterPro" id="IPR054418">
    <property type="entry name" value="MQNX/HUTI_composite_N"/>
</dbReference>
<keyword evidence="7 8" id="KW-0408">Iron</keyword>
<proteinExistence type="inferred from homology"/>
<feature type="binding site" evidence="8">
    <location>
        <position position="97"/>
    </location>
    <ligand>
        <name>4-imidazolone-5-propanoate</name>
        <dbReference type="ChEBI" id="CHEBI:77893"/>
    </ligand>
</feature>
<evidence type="ECO:0000259" key="9">
    <source>
        <dbReference type="Pfam" id="PF07969"/>
    </source>
</evidence>
<sequence>MFDRVWLNANLCTMAGAAPEGVTTGVTAGGAAPGGLAADALGIVEDGAVACRDGRIAWVGPRAALPGPAADTVDCAGAWILPGLIDCHTHLVFAGDRSGEFEQRLGGTSYADIARAGGGILATVRATRAADEEALRRLALPRLDALLAEGVTTVEIKSGYGLDEATELRQLRVARGLAAARRAGVATTLLAAHAVPPEYRGRQPDYAALVADAIVPAAAREKLADAVDVFCDSIAFTPAETARIFESARAHGLPVKLHADQIADCGGAALAARFGALSADHLEQASAAGLRAMAAAGTVAVLLPGAYYFIREQHAPDIAAMRAAGLRMAVATDMNPGSSPALSLLLMLNLACTLFRLTVAEALLGVTRHAAAALGLADRGMLAPGLRCDLALYRITRPAELCYWLGGNPCLGRVVGGEG</sequence>
<dbReference type="InterPro" id="IPR013108">
    <property type="entry name" value="Amidohydro_3"/>
</dbReference>
<dbReference type="Gene3D" id="2.30.40.10">
    <property type="entry name" value="Urease, subunit C, domain 1"/>
    <property type="match status" value="1"/>
</dbReference>
<dbReference type="Pfam" id="PF07969">
    <property type="entry name" value="Amidohydro_3"/>
    <property type="match status" value="1"/>
</dbReference>
<feature type="binding site" evidence="8">
    <location>
        <position position="333"/>
    </location>
    <ligand>
        <name>Fe(3+)</name>
        <dbReference type="ChEBI" id="CHEBI:29034"/>
    </ligand>
</feature>
<dbReference type="InterPro" id="IPR011059">
    <property type="entry name" value="Metal-dep_hydrolase_composite"/>
</dbReference>
<protein>
    <recommendedName>
        <fullName evidence="1 8">Imidazolonepropionase</fullName>
        <ecNumber evidence="1 8">3.5.2.7</ecNumber>
    </recommendedName>
    <alternativeName>
        <fullName evidence="8">Imidazolone-5-propionate hydrolase</fullName>
    </alternativeName>
</protein>
<comment type="function">
    <text evidence="8">Catalyzes the hydrolytic cleavage of the carbon-nitrogen bond in imidazolone-5-propanoate to yield N-formimidoyl-L-glutamate. It is the third step in the universal histidine degradation pathway.</text>
</comment>
<name>A0A9X1Y591_9PROT</name>
<evidence type="ECO:0000256" key="4">
    <source>
        <dbReference type="ARBA" id="ARBA00022801"/>
    </source>
</evidence>
<keyword evidence="5 8" id="KW-0369">Histidine metabolism</keyword>
<reference evidence="11" key="1">
    <citation type="submission" date="2022-04" db="EMBL/GenBank/DDBJ databases">
        <title>Roseomonas acroporae sp. nov., isolated from coral Acropora digitifera.</title>
        <authorList>
            <person name="Sun H."/>
        </authorList>
    </citation>
    <scope>NUCLEOTIDE SEQUENCE</scope>
    <source>
        <strain evidence="11">NAR14</strain>
    </source>
</reference>
<evidence type="ECO:0000256" key="2">
    <source>
        <dbReference type="ARBA" id="ARBA00022490"/>
    </source>
</evidence>
<organism evidence="11 12">
    <name type="scientific">Roseomonas acroporae</name>
    <dbReference type="NCBI Taxonomy" id="2937791"/>
    <lineage>
        <taxon>Bacteria</taxon>
        <taxon>Pseudomonadati</taxon>
        <taxon>Pseudomonadota</taxon>
        <taxon>Alphaproteobacteria</taxon>
        <taxon>Acetobacterales</taxon>
        <taxon>Roseomonadaceae</taxon>
        <taxon>Roseomonas</taxon>
    </lineage>
</organism>
<dbReference type="FunFam" id="3.20.20.140:FF:000007">
    <property type="entry name" value="Imidazolonepropionase"/>
    <property type="match status" value="1"/>
</dbReference>
<dbReference type="GO" id="GO:0008270">
    <property type="term" value="F:zinc ion binding"/>
    <property type="evidence" value="ECO:0007669"/>
    <property type="project" value="UniProtKB-UniRule"/>
</dbReference>
<feature type="binding site" evidence="8">
    <location>
        <position position="88"/>
    </location>
    <ligand>
        <name>Fe(3+)</name>
        <dbReference type="ChEBI" id="CHEBI:29034"/>
    </ligand>
</feature>
<dbReference type="SUPFAM" id="SSF51338">
    <property type="entry name" value="Composite domain of metallo-dependent hydrolases"/>
    <property type="match status" value="1"/>
</dbReference>
<feature type="binding site" evidence="8">
    <location>
        <position position="160"/>
    </location>
    <ligand>
        <name>N-formimidoyl-L-glutamate</name>
        <dbReference type="ChEBI" id="CHEBI:58928"/>
    </ligand>
</feature>